<dbReference type="InterPro" id="IPR005572">
    <property type="entry name" value="Anti-sigma_E_RseA_N"/>
</dbReference>
<dbReference type="Pfam" id="PF03872">
    <property type="entry name" value="RseA_N"/>
    <property type="match status" value="1"/>
</dbReference>
<keyword evidence="4" id="KW-1185">Reference proteome</keyword>
<name>N6Z8R3_THAL4</name>
<keyword evidence="1" id="KW-0472">Membrane</keyword>
<evidence type="ECO:0000259" key="2">
    <source>
        <dbReference type="Pfam" id="PF03872"/>
    </source>
</evidence>
<accession>N6Z8R3</accession>
<keyword evidence="1" id="KW-0812">Transmembrane</keyword>
<evidence type="ECO:0000256" key="1">
    <source>
        <dbReference type="SAM" id="Phobius"/>
    </source>
</evidence>
<dbReference type="SUPFAM" id="SSF89069">
    <property type="entry name" value="N-terminal, cytoplasmic domain of anti-sigmaE factor RseA"/>
    <property type="match status" value="1"/>
</dbReference>
<gene>
    <name evidence="3" type="ORF">C666_08520</name>
</gene>
<dbReference type="InterPro" id="IPR052383">
    <property type="entry name" value="Anti-sigma-E_RseA-like"/>
</dbReference>
<protein>
    <submittedName>
        <fullName evidence="3">Anti sigma-E protein, RseA</fullName>
    </submittedName>
</protein>
<evidence type="ECO:0000313" key="4">
    <source>
        <dbReference type="Proteomes" id="UP000013232"/>
    </source>
</evidence>
<reference evidence="3 4" key="1">
    <citation type="submission" date="2012-09" db="EMBL/GenBank/DDBJ databases">
        <title>Draft Genome Sequences of 6 Strains from Genus Thauera.</title>
        <authorList>
            <person name="Liu B."/>
            <person name="Shapleigh J.P."/>
            <person name="Frostegard A.H."/>
        </authorList>
    </citation>
    <scope>NUCLEOTIDE SEQUENCE [LARGE SCALE GENOMIC DNA]</scope>
    <source>
        <strain evidence="4">47Lol / DSM 12138</strain>
    </source>
</reference>
<dbReference type="PANTHER" id="PTHR38104">
    <property type="match status" value="1"/>
</dbReference>
<dbReference type="PANTHER" id="PTHR38104:SF1">
    <property type="entry name" value="ANTI-SIGMA-E FACTOR RSEA"/>
    <property type="match status" value="1"/>
</dbReference>
<dbReference type="Proteomes" id="UP000013232">
    <property type="component" value="Unassembled WGS sequence"/>
</dbReference>
<dbReference type="InterPro" id="IPR036147">
    <property type="entry name" value="Anti-sigma_E_RseA_N_sf"/>
</dbReference>
<proteinExistence type="predicted"/>
<feature type="domain" description="Anti sigma-E protein RseA N-terminal" evidence="2">
    <location>
        <begin position="2"/>
        <end position="76"/>
    </location>
</feature>
<evidence type="ECO:0000313" key="3">
    <source>
        <dbReference type="EMBL" id="ENO88544.1"/>
    </source>
</evidence>
<sequence>MKDKLSALIDGDLDQNAIRPVFDGLRRDASLRKDWDAYCLIGDVIRGERAGSADFVARVMAGLDEEPIVFAPAVSAAASARRSVLRTLMPIAASVMGVAAVGLVAATLYSQEAPTPATLAVQRIAAQPVVASAPASGVLARVQGGGGQNVADDPLREYVFAHQGVSGGPMPAAVQYVRTVSASSEGPGR</sequence>
<dbReference type="EMBL" id="AMXE01000024">
    <property type="protein sequence ID" value="ENO88544.1"/>
    <property type="molecule type" value="Genomic_DNA"/>
</dbReference>
<dbReference type="STRING" id="1123367.GCA_000621305_00791"/>
<dbReference type="CDD" id="cd16328">
    <property type="entry name" value="RseA_N"/>
    <property type="match status" value="1"/>
</dbReference>
<dbReference type="eggNOG" id="COG3073">
    <property type="taxonomic scope" value="Bacteria"/>
</dbReference>
<keyword evidence="1" id="KW-1133">Transmembrane helix</keyword>
<dbReference type="AlphaFoldDB" id="N6Z8R3"/>
<comment type="caution">
    <text evidence="3">The sequence shown here is derived from an EMBL/GenBank/DDBJ whole genome shotgun (WGS) entry which is preliminary data.</text>
</comment>
<dbReference type="OrthoDB" id="8561243at2"/>
<dbReference type="RefSeq" id="WP_004336973.1">
    <property type="nucleotide sequence ID" value="NZ_AMXE01000024.1"/>
</dbReference>
<organism evidence="3 4">
    <name type="scientific">Thauera linaloolentis (strain DSM 12138 / JCM 21573 / CCUG 41526 / CIP 105981 / IAM 15112 / NBRC 102519 / 47Lol)</name>
    <dbReference type="NCBI Taxonomy" id="1123367"/>
    <lineage>
        <taxon>Bacteria</taxon>
        <taxon>Pseudomonadati</taxon>
        <taxon>Pseudomonadota</taxon>
        <taxon>Betaproteobacteria</taxon>
        <taxon>Rhodocyclales</taxon>
        <taxon>Zoogloeaceae</taxon>
        <taxon>Thauera</taxon>
    </lineage>
</organism>
<feature type="transmembrane region" description="Helical" evidence="1">
    <location>
        <begin position="88"/>
        <end position="109"/>
    </location>
</feature>
<dbReference type="Gene3D" id="1.10.10.880">
    <property type="entry name" value="Anti sigma-E protein RseA, N-terminal domain"/>
    <property type="match status" value="1"/>
</dbReference>
<dbReference type="GO" id="GO:0016989">
    <property type="term" value="F:sigma factor antagonist activity"/>
    <property type="evidence" value="ECO:0007669"/>
    <property type="project" value="InterPro"/>
</dbReference>